<evidence type="ECO:0000313" key="13">
    <source>
        <dbReference type="EMBL" id="TNB48938.1"/>
    </source>
</evidence>
<dbReference type="GO" id="GO:0022857">
    <property type="term" value="F:transmembrane transporter activity"/>
    <property type="evidence" value="ECO:0007669"/>
    <property type="project" value="InterPro"/>
</dbReference>
<comment type="subunit">
    <text evidence="2">The complex is composed of two ATP-binding proteins (ThiQ), two transmembrane proteins (ThiP) and a solute-binding protein (ThiB).</text>
</comment>
<feature type="transmembrane region" description="Helical" evidence="11">
    <location>
        <begin position="89"/>
        <end position="114"/>
    </location>
</feature>
<feature type="transmembrane region" description="Helical" evidence="11">
    <location>
        <begin position="512"/>
        <end position="529"/>
    </location>
</feature>
<dbReference type="EMBL" id="VCLB01000003">
    <property type="protein sequence ID" value="TNB48938.1"/>
    <property type="molecule type" value="Genomic_DNA"/>
</dbReference>
<feature type="transmembrane region" description="Helical" evidence="11">
    <location>
        <begin position="409"/>
        <end position="429"/>
    </location>
</feature>
<feature type="transmembrane region" description="Helical" evidence="11">
    <location>
        <begin position="55"/>
        <end position="77"/>
    </location>
</feature>
<keyword evidence="4 11" id="KW-0813">Transport</keyword>
<evidence type="ECO:0000256" key="10">
    <source>
        <dbReference type="ARBA" id="ARBA00023136"/>
    </source>
</evidence>
<dbReference type="InterPro" id="IPR000515">
    <property type="entry name" value="MetI-like"/>
</dbReference>
<evidence type="ECO:0000259" key="12">
    <source>
        <dbReference type="PROSITE" id="PS50928"/>
    </source>
</evidence>
<dbReference type="PANTHER" id="PTHR30183:SF9">
    <property type="entry name" value="THIAMINE TRANSPORT SYSTEM PERMEASE PROTEIN THIP"/>
    <property type="match status" value="1"/>
</dbReference>
<feature type="transmembrane region" description="Helical" evidence="11">
    <location>
        <begin position="374"/>
        <end position="397"/>
    </location>
</feature>
<evidence type="ECO:0000256" key="3">
    <source>
        <dbReference type="ARBA" id="ARBA00016947"/>
    </source>
</evidence>
<feature type="domain" description="ABC transmembrane type-1" evidence="12">
    <location>
        <begin position="331"/>
        <end position="530"/>
    </location>
</feature>
<feature type="transmembrane region" description="Helical" evidence="11">
    <location>
        <begin position="181"/>
        <end position="203"/>
    </location>
</feature>
<dbReference type="AlphaFoldDB" id="A0A5C4JU61"/>
<evidence type="ECO:0000256" key="7">
    <source>
        <dbReference type="ARBA" id="ARBA00022692"/>
    </source>
</evidence>
<dbReference type="GO" id="GO:0015888">
    <property type="term" value="P:thiamine transport"/>
    <property type="evidence" value="ECO:0007669"/>
    <property type="project" value="InterPro"/>
</dbReference>
<dbReference type="Pfam" id="PF00528">
    <property type="entry name" value="BPD_transp_1"/>
    <property type="match status" value="1"/>
</dbReference>
<dbReference type="NCBIfam" id="TIGR01253">
    <property type="entry name" value="thiP"/>
    <property type="match status" value="1"/>
</dbReference>
<dbReference type="Proteomes" id="UP000307874">
    <property type="component" value="Unassembled WGS sequence"/>
</dbReference>
<comment type="caution">
    <text evidence="13">The sequence shown here is derived from an EMBL/GenBank/DDBJ whole genome shotgun (WGS) entry which is preliminary data.</text>
</comment>
<evidence type="ECO:0000313" key="14">
    <source>
        <dbReference type="Proteomes" id="UP000307874"/>
    </source>
</evidence>
<keyword evidence="14" id="KW-1185">Reference proteome</keyword>
<feature type="domain" description="ABC transmembrane type-1" evidence="12">
    <location>
        <begin position="53"/>
        <end position="260"/>
    </location>
</feature>
<feature type="transmembrane region" description="Helical" evidence="11">
    <location>
        <begin position="241"/>
        <end position="262"/>
    </location>
</feature>
<dbReference type="OrthoDB" id="7066776at2"/>
<evidence type="ECO:0000256" key="5">
    <source>
        <dbReference type="ARBA" id="ARBA00022475"/>
    </source>
</evidence>
<proteinExistence type="inferred from homology"/>
<feature type="transmembrane region" description="Helical" evidence="11">
    <location>
        <begin position="12"/>
        <end position="35"/>
    </location>
</feature>
<dbReference type="InterPro" id="IPR035906">
    <property type="entry name" value="MetI-like_sf"/>
</dbReference>
<organism evidence="13 14">
    <name type="scientific">Martelella lutilitoris</name>
    <dbReference type="NCBI Taxonomy" id="2583532"/>
    <lineage>
        <taxon>Bacteria</taxon>
        <taxon>Pseudomonadati</taxon>
        <taxon>Pseudomonadota</taxon>
        <taxon>Alphaproteobacteria</taxon>
        <taxon>Hyphomicrobiales</taxon>
        <taxon>Aurantimonadaceae</taxon>
        <taxon>Martelella</taxon>
    </lineage>
</organism>
<accession>A0A5C4JU61</accession>
<dbReference type="GO" id="GO:0005886">
    <property type="term" value="C:plasma membrane"/>
    <property type="evidence" value="ECO:0007669"/>
    <property type="project" value="UniProtKB-SubCell"/>
</dbReference>
<name>A0A5C4JU61_9HYPH</name>
<keyword evidence="8" id="KW-0677">Repeat</keyword>
<comment type="similarity">
    <text evidence="11">Belongs to the binding-protein-dependent transport system permease family.</text>
</comment>
<evidence type="ECO:0000256" key="2">
    <source>
        <dbReference type="ARBA" id="ARBA00011650"/>
    </source>
</evidence>
<keyword evidence="10 11" id="KW-0472">Membrane</keyword>
<sequence>MSGTEFRRSLSVGLIALLAVLGFIAVAVAALAGFGRLADAAAVLHEPYVWRILRFTLYQAFLSTLISVALAIPVALAMARRPHFPGRIWIVRLMAVPLGLPVLIGALGIIGIWGRQGLFNDALDLATLGRPLQIYGLQGILIAHVYFNLPLAARLVLAGLERVPQEYFKTAAMLAMPQRTVFRLIEWPVIAPLIAGVAGLIFMLCATSFTLVLILGGGPAATTIEVAIYQALRFDFNPARAVALSGLQISLTALVLAALAFLPRAGDPGTSASSEPGRRPDADHRASRGMDFALIALFTLWLLLPLAVIVVKGAGADLLGLLVEPVFLRATATSLAIALSAALASLGVALSFITAIGAIRALREPGPFFRGSAGAMSAMGSLVLLVPPIVLGTGWFLLLRPFGLTDAAAPLIVAAINALMALPFVLRVLQPAFAVHRSRTARLAASLGLSGFARLRIVDWPGLKRPVLTALAFAMALSLGDLGAVALFGGDQLTTLPWLLYSRLGSYRTDDAIGLALILGALCLILMIAGTRAPASGTREGKTP</sequence>
<dbReference type="PANTHER" id="PTHR30183">
    <property type="entry name" value="MOLYBDENUM TRANSPORT SYSTEM PERMEASE PROTEIN MODB"/>
    <property type="match status" value="1"/>
</dbReference>
<evidence type="ECO:0000256" key="9">
    <source>
        <dbReference type="ARBA" id="ARBA00022989"/>
    </source>
</evidence>
<keyword evidence="9 11" id="KW-1133">Transmembrane helix</keyword>
<dbReference type="SUPFAM" id="SSF161098">
    <property type="entry name" value="MetI-like"/>
    <property type="match status" value="2"/>
</dbReference>
<evidence type="ECO:0000256" key="8">
    <source>
        <dbReference type="ARBA" id="ARBA00022737"/>
    </source>
</evidence>
<evidence type="ECO:0000256" key="11">
    <source>
        <dbReference type="RuleBase" id="RU363032"/>
    </source>
</evidence>
<comment type="subcellular location">
    <subcellularLocation>
        <location evidence="1">Cell inner membrane</location>
        <topology evidence="1">Multi-pass membrane protein</topology>
    </subcellularLocation>
    <subcellularLocation>
        <location evidence="11">Cell membrane</location>
        <topology evidence="11">Multi-pass membrane protein</topology>
    </subcellularLocation>
</comment>
<feature type="transmembrane region" description="Helical" evidence="11">
    <location>
        <begin position="292"/>
        <end position="311"/>
    </location>
</feature>
<feature type="transmembrane region" description="Helical" evidence="11">
    <location>
        <begin position="209"/>
        <end position="229"/>
    </location>
</feature>
<dbReference type="PROSITE" id="PS50928">
    <property type="entry name" value="ABC_TM1"/>
    <property type="match status" value="2"/>
</dbReference>
<dbReference type="InterPro" id="IPR005947">
    <property type="entry name" value="ThiP_ABC_transpt"/>
</dbReference>
<reference evidence="13 14" key="1">
    <citation type="submission" date="2019-06" db="EMBL/GenBank/DDBJ databases">
        <title>Martelella lutilitoris sp. nov., isolated from a tidal mudflat.</title>
        <authorList>
            <person name="Kim Y.-J."/>
        </authorList>
    </citation>
    <scope>NUCLEOTIDE SEQUENCE [LARGE SCALE GENOMIC DNA]</scope>
    <source>
        <strain evidence="13 14">GH2-6</strain>
    </source>
</reference>
<keyword evidence="7 11" id="KW-0812">Transmembrane</keyword>
<evidence type="ECO:0000256" key="4">
    <source>
        <dbReference type="ARBA" id="ARBA00022448"/>
    </source>
</evidence>
<keyword evidence="6" id="KW-0997">Cell inner membrane</keyword>
<feature type="transmembrane region" description="Helical" evidence="11">
    <location>
        <begin position="467"/>
        <end position="489"/>
    </location>
</feature>
<dbReference type="Gene3D" id="1.10.3720.10">
    <property type="entry name" value="MetI-like"/>
    <property type="match status" value="2"/>
</dbReference>
<evidence type="ECO:0000256" key="1">
    <source>
        <dbReference type="ARBA" id="ARBA00004429"/>
    </source>
</evidence>
<evidence type="ECO:0000256" key="6">
    <source>
        <dbReference type="ARBA" id="ARBA00022519"/>
    </source>
</evidence>
<keyword evidence="5" id="KW-1003">Cell membrane</keyword>
<feature type="transmembrane region" description="Helical" evidence="11">
    <location>
        <begin position="134"/>
        <end position="160"/>
    </location>
</feature>
<gene>
    <name evidence="13" type="primary">thiP</name>
    <name evidence="13" type="ORF">FF124_06660</name>
</gene>
<protein>
    <recommendedName>
        <fullName evidence="3">Thiamine transport system permease protein ThiP</fullName>
    </recommendedName>
</protein>
<feature type="transmembrane region" description="Helical" evidence="11">
    <location>
        <begin position="343"/>
        <end position="362"/>
    </location>
</feature>